<comment type="caution">
    <text evidence="7">The sequence shown here is derived from an EMBL/GenBank/DDBJ whole genome shotgun (WGS) entry which is preliminary data.</text>
</comment>
<feature type="compositionally biased region" description="Polar residues" evidence="6">
    <location>
        <begin position="243"/>
        <end position="252"/>
    </location>
</feature>
<evidence type="ECO:0000256" key="1">
    <source>
        <dbReference type="ARBA" id="ARBA00004496"/>
    </source>
</evidence>
<organism evidence="7 8">
    <name type="scientific">Trypanosoma cruzi Dm28c</name>
    <dbReference type="NCBI Taxonomy" id="1416333"/>
    <lineage>
        <taxon>Eukaryota</taxon>
        <taxon>Discoba</taxon>
        <taxon>Euglenozoa</taxon>
        <taxon>Kinetoplastea</taxon>
        <taxon>Metakinetoplastina</taxon>
        <taxon>Trypanosomatida</taxon>
        <taxon>Trypanosomatidae</taxon>
        <taxon>Trypanosoma</taxon>
        <taxon>Schizotrypanum</taxon>
    </lineage>
</organism>
<accession>V5BAK7</accession>
<dbReference type="GO" id="GO:0005923">
    <property type="term" value="C:bicellular tight junction"/>
    <property type="evidence" value="ECO:0007669"/>
    <property type="project" value="TreeGrafter"/>
</dbReference>
<evidence type="ECO:0000256" key="4">
    <source>
        <dbReference type="ARBA" id="ARBA00023175"/>
    </source>
</evidence>
<evidence type="ECO:0000256" key="5">
    <source>
        <dbReference type="SAM" id="Coils"/>
    </source>
</evidence>
<dbReference type="OrthoDB" id="252579at2759"/>
<keyword evidence="3" id="KW-0518">Myosin</keyword>
<feature type="compositionally biased region" description="Low complexity" evidence="6">
    <location>
        <begin position="40"/>
        <end position="82"/>
    </location>
</feature>
<feature type="compositionally biased region" description="Low complexity" evidence="6">
    <location>
        <begin position="310"/>
        <end position="324"/>
    </location>
</feature>
<name>V5BAK7_TRYCR</name>
<feature type="compositionally biased region" description="Polar residues" evidence="6">
    <location>
        <begin position="83"/>
        <end position="93"/>
    </location>
</feature>
<sequence>MKLKLPSLFFFFKFFLLAHFFTATGVSTVMASSAASTRRLTSSSSPLASTPPVTTTTTTTTGTLSASDPRQQRQSTSSQSPTGAPTNISTSNDAPGPLYSEDGELPEEVLSYFEHWASPTEVLQLRTLCGDIVNKYKNETAKLLRELEEVKRGRDALQREARETRRLRELYSKAEAEYEKARKERSQWSEERELLRLRLQQLSVENQRLQQIVASWGRSPNPKQLRGRTVAAPLSLGDGSGAAFTSTTTPLFTGSSIPTPTPSSSSAARQPHGGSATQQRKKQQQQLPVEHDAASGGNYSSGMGGDDYYHSGSHNNNNSSSSSGDINGALREQLRLIEEIHRCSTEYAELEARFYFTQTLWDITTTRGEQRSMLLVAENEKLKGQLRHWRSIAEDNAGRLDTTKVQLRDRCKDVEEARRALQAAHAARQTAVAAERSAAEESMSSIKAAHAEELARVQQQLQVALDDSSRTRDKLQGALELAQRRADAQREELLADVGAAEQKYADALRTQQELETTLAEATSQNERQQAQMERELRLLRSAQETAVKKRDELSGVLEKTLDENTGLTARLLEAEEELRTVNAQLNVALEKLQHAGELEEALVSARARAEELELEVQTQQSYYAEQLRMHQTALGELQKQRDDEVRRLGRAVERLQRRYASNKLRLVAAVKGIGRAADAGPISPPPMVCGKEEQPAAQPSTVRAFPLAEETTGSDAVLLLQQSTAIVAALARTLNRETHAA</sequence>
<feature type="compositionally biased region" description="Low complexity" evidence="6">
    <location>
        <begin position="253"/>
        <end position="266"/>
    </location>
</feature>
<feature type="region of interest" description="Disordered" evidence="6">
    <location>
        <begin position="40"/>
        <end position="101"/>
    </location>
</feature>
<keyword evidence="5" id="KW-0175">Coiled coil</keyword>
<proteinExistence type="predicted"/>
<protein>
    <submittedName>
        <fullName evidence="7">Uncharacterized protein</fullName>
    </submittedName>
</protein>
<keyword evidence="4" id="KW-0505">Motor protein</keyword>
<dbReference type="AlphaFoldDB" id="V5BAK7"/>
<evidence type="ECO:0000256" key="2">
    <source>
        <dbReference type="ARBA" id="ARBA00022490"/>
    </source>
</evidence>
<dbReference type="Proteomes" id="UP000017861">
    <property type="component" value="Unassembled WGS sequence"/>
</dbReference>
<dbReference type="EMBL" id="AYLP01000146">
    <property type="protein sequence ID" value="ESS63052.1"/>
    <property type="molecule type" value="Genomic_DNA"/>
</dbReference>
<evidence type="ECO:0000313" key="7">
    <source>
        <dbReference type="EMBL" id="ESS63052.1"/>
    </source>
</evidence>
<evidence type="ECO:0000256" key="6">
    <source>
        <dbReference type="SAM" id="MobiDB-lite"/>
    </source>
</evidence>
<feature type="region of interest" description="Disordered" evidence="6">
    <location>
        <begin position="233"/>
        <end position="326"/>
    </location>
</feature>
<reference evidence="7 8" key="1">
    <citation type="journal article" date="2014" name="Genome Announc.">
        <title>Trypanosoma cruzi Clone Dm28c Draft Genome Sequence.</title>
        <authorList>
            <person name="Grisard E.C."/>
            <person name="Teixeira S.M."/>
            <person name="de Almeida L.G."/>
            <person name="Stoco P.H."/>
            <person name="Gerber A.L."/>
            <person name="Talavera-Lopez C."/>
            <person name="Lima O.C."/>
            <person name="Andersson B."/>
            <person name="de Vasconcelos A.T."/>
        </authorList>
    </citation>
    <scope>NUCLEOTIDE SEQUENCE [LARGE SCALE GENOMIC DNA]</scope>
    <source>
        <strain evidence="7 8">Dm28c</strain>
    </source>
</reference>
<feature type="coiled-coil region" evidence="5">
    <location>
        <begin position="404"/>
        <end position="615"/>
    </location>
</feature>
<evidence type="ECO:0000313" key="8">
    <source>
        <dbReference type="Proteomes" id="UP000017861"/>
    </source>
</evidence>
<feature type="coiled-coil region" evidence="5">
    <location>
        <begin position="133"/>
        <end position="212"/>
    </location>
</feature>
<dbReference type="PANTHER" id="PTHR46349">
    <property type="entry name" value="CINGULIN-LIKE PROTEIN 1-RELATED"/>
    <property type="match status" value="1"/>
</dbReference>
<dbReference type="VEuPathDB" id="TriTrypDB:TCDM_09222"/>
<comment type="subcellular location">
    <subcellularLocation>
        <location evidence="1">Cytoplasm</location>
    </subcellularLocation>
</comment>
<dbReference type="PANTHER" id="PTHR46349:SF6">
    <property type="entry name" value="MYOSIN-6-LIKE"/>
    <property type="match status" value="1"/>
</dbReference>
<evidence type="ECO:0000256" key="3">
    <source>
        <dbReference type="ARBA" id="ARBA00023123"/>
    </source>
</evidence>
<gene>
    <name evidence="7" type="ORF">TCDM_09222</name>
</gene>
<keyword evidence="2" id="KW-0963">Cytoplasm</keyword>